<feature type="transmembrane region" description="Helical" evidence="2">
    <location>
        <begin position="176"/>
        <end position="198"/>
    </location>
</feature>
<evidence type="ECO:0000256" key="1">
    <source>
        <dbReference type="SAM" id="MobiDB-lite"/>
    </source>
</evidence>
<feature type="compositionally biased region" description="Low complexity" evidence="1">
    <location>
        <begin position="312"/>
        <end position="332"/>
    </location>
</feature>
<dbReference type="EMBL" id="NPIC01000005">
    <property type="protein sequence ID" value="RDL36097.1"/>
    <property type="molecule type" value="Genomic_DNA"/>
</dbReference>
<dbReference type="PANTHER" id="PTHR38794:SF1">
    <property type="entry name" value="INTEGRAL MEMBRANE PROTEIN"/>
    <property type="match status" value="1"/>
</dbReference>
<feature type="compositionally biased region" description="Polar residues" evidence="1">
    <location>
        <begin position="362"/>
        <end position="393"/>
    </location>
</feature>
<sequence>MSATNFTAPPQPLDSPENHGPLINVMTWFLVVASTLTVLTRIATKWLVSKRVQLDDGLVFVSLLFSIGQTVAVGVGVLNGIGRHIETLSTKETLVFQKAFYAANLLWLASQCFSKLSVVMFIRAISPGTFNERATLAGIGITALWGFTSIITVAFQCHLPNSWETIQNTCFDRKAFWNYTNSINIAIDLLLVLMPLAMVWKLQLAKKRKVMIVSCFGTRVATIAAVVCQMVATNKSINSPDASFDIWLIQIAMAIAQCLGIVTACVPYLKPFMDALESGMIRSDDLFRRGDMGGSRTNGYGYSRDRKSPLHSSNSKSVLKSSTSSHITPTTHELGPMKQPETINSITVGNQRGHQRDWEAGSDSSRTKIITQTRSWLVSSENEGHGTSETPTL</sequence>
<dbReference type="AlphaFoldDB" id="A0A370TKS3"/>
<keyword evidence="2" id="KW-1133">Transmembrane helix</keyword>
<dbReference type="InterPro" id="IPR049326">
    <property type="entry name" value="Rhodopsin_dom_fungi"/>
</dbReference>
<feature type="compositionally biased region" description="Polar residues" evidence="1">
    <location>
        <begin position="341"/>
        <end position="352"/>
    </location>
</feature>
<feature type="transmembrane region" description="Helical" evidence="2">
    <location>
        <begin position="20"/>
        <end position="39"/>
    </location>
</feature>
<comment type="caution">
    <text evidence="4">The sequence shown here is derived from an EMBL/GenBank/DDBJ whole genome shotgun (WGS) entry which is preliminary data.</text>
</comment>
<organism evidence="4 5">
    <name type="scientific">Venustampulla echinocandica</name>
    <dbReference type="NCBI Taxonomy" id="2656787"/>
    <lineage>
        <taxon>Eukaryota</taxon>
        <taxon>Fungi</taxon>
        <taxon>Dikarya</taxon>
        <taxon>Ascomycota</taxon>
        <taxon>Pezizomycotina</taxon>
        <taxon>Leotiomycetes</taxon>
        <taxon>Helotiales</taxon>
        <taxon>Pleuroascaceae</taxon>
        <taxon>Venustampulla</taxon>
    </lineage>
</organism>
<evidence type="ECO:0000259" key="3">
    <source>
        <dbReference type="Pfam" id="PF20684"/>
    </source>
</evidence>
<feature type="transmembrane region" description="Helical" evidence="2">
    <location>
        <begin position="244"/>
        <end position="269"/>
    </location>
</feature>
<evidence type="ECO:0000313" key="4">
    <source>
        <dbReference type="EMBL" id="RDL36097.1"/>
    </source>
</evidence>
<dbReference type="GeneID" id="43599558"/>
<dbReference type="Pfam" id="PF20684">
    <property type="entry name" value="Fung_rhodopsin"/>
    <property type="match status" value="1"/>
</dbReference>
<feature type="transmembrane region" description="Helical" evidence="2">
    <location>
        <begin position="59"/>
        <end position="81"/>
    </location>
</feature>
<dbReference type="PANTHER" id="PTHR38794">
    <property type="entry name" value="INTEGRAL MEMBRANE PROTEIN"/>
    <property type="match status" value="1"/>
</dbReference>
<dbReference type="STRING" id="2656787.A0A370TKS3"/>
<dbReference type="Proteomes" id="UP000254866">
    <property type="component" value="Unassembled WGS sequence"/>
</dbReference>
<reference evidence="4 5" key="1">
    <citation type="journal article" date="2018" name="IMA Fungus">
        <title>IMA Genome-F 9: Draft genome sequence of Annulohypoxylon stygium, Aspergillus mulundensis, Berkeleyomyces basicola (syn. Thielaviopsis basicola), Ceratocystis smalleyi, two Cercospora beticola strains, Coleophoma cylindrospora, Fusarium fracticaudum, Phialophora cf. hyalina, and Morchella septimelata.</title>
        <authorList>
            <person name="Wingfield B.D."/>
            <person name="Bills G.F."/>
            <person name="Dong Y."/>
            <person name="Huang W."/>
            <person name="Nel W.J."/>
            <person name="Swalarsk-Parry B.S."/>
            <person name="Vaghefi N."/>
            <person name="Wilken P.M."/>
            <person name="An Z."/>
            <person name="de Beer Z.W."/>
            <person name="De Vos L."/>
            <person name="Chen L."/>
            <person name="Duong T.A."/>
            <person name="Gao Y."/>
            <person name="Hammerbacher A."/>
            <person name="Kikkert J.R."/>
            <person name="Li Y."/>
            <person name="Li H."/>
            <person name="Li K."/>
            <person name="Li Q."/>
            <person name="Liu X."/>
            <person name="Ma X."/>
            <person name="Naidoo K."/>
            <person name="Pethybridge S.J."/>
            <person name="Sun J."/>
            <person name="Steenkamp E.T."/>
            <person name="van der Nest M.A."/>
            <person name="van Wyk S."/>
            <person name="Wingfield M.J."/>
            <person name="Xiong C."/>
            <person name="Yue Q."/>
            <person name="Zhang X."/>
        </authorList>
    </citation>
    <scope>NUCLEOTIDE SEQUENCE [LARGE SCALE GENOMIC DNA]</scope>
    <source>
        <strain evidence="4 5">BP 5553</strain>
    </source>
</reference>
<protein>
    <recommendedName>
        <fullName evidence="3">Rhodopsin domain-containing protein</fullName>
    </recommendedName>
</protein>
<evidence type="ECO:0000313" key="5">
    <source>
        <dbReference type="Proteomes" id="UP000254866"/>
    </source>
</evidence>
<keyword evidence="5" id="KW-1185">Reference proteome</keyword>
<feature type="transmembrane region" description="Helical" evidence="2">
    <location>
        <begin position="210"/>
        <end position="232"/>
    </location>
</feature>
<feature type="transmembrane region" description="Helical" evidence="2">
    <location>
        <begin position="101"/>
        <end position="122"/>
    </location>
</feature>
<name>A0A370TKS3_9HELO</name>
<feature type="region of interest" description="Disordered" evidence="1">
    <location>
        <begin position="297"/>
        <end position="393"/>
    </location>
</feature>
<evidence type="ECO:0000256" key="2">
    <source>
        <dbReference type="SAM" id="Phobius"/>
    </source>
</evidence>
<feature type="transmembrane region" description="Helical" evidence="2">
    <location>
        <begin position="134"/>
        <end position="156"/>
    </location>
</feature>
<proteinExistence type="predicted"/>
<feature type="domain" description="Rhodopsin" evidence="3">
    <location>
        <begin position="41"/>
        <end position="273"/>
    </location>
</feature>
<dbReference type="RefSeq" id="XP_031868753.1">
    <property type="nucleotide sequence ID" value="XM_032015332.1"/>
</dbReference>
<keyword evidence="2" id="KW-0472">Membrane</keyword>
<keyword evidence="2" id="KW-0812">Transmembrane</keyword>
<accession>A0A370TKS3</accession>
<gene>
    <name evidence="4" type="ORF">BP5553_06709</name>
</gene>
<dbReference type="OrthoDB" id="3918601at2759"/>